<evidence type="ECO:0000313" key="1">
    <source>
        <dbReference type="Proteomes" id="UP000694864"/>
    </source>
</evidence>
<sequence length="207" mass="22746">MMQVWRDCCRGCKRATVVTDHVERRTRCSHCGLEIKYHSVEDGVDVKENDTVRRLSDPPISNSGLSIVTTRSTTDPANGSFVDFLSPNLEDSLKPVSTVDTELKNGSSNRFLSLTLGNTQNPEMNTASSDEYSLKPGFDTGSIVTTELENGSSDDFLSLTLGNSQNPETITASSDGVIVSISAISDGYRYFILSLLRQELQSHMQRI</sequence>
<reference evidence="2" key="2">
    <citation type="submission" date="2025-08" db="UniProtKB">
        <authorList>
            <consortium name="RefSeq"/>
        </authorList>
    </citation>
    <scope>IDENTIFICATION</scope>
    <source>
        <tissue evidence="2">Leaf</tissue>
    </source>
</reference>
<reference evidence="1" key="1">
    <citation type="journal article" date="2014" name="Nat. Commun.">
        <title>The emerging biofuel crop Camelina sativa retains a highly undifferentiated hexaploid genome structure.</title>
        <authorList>
            <person name="Kagale S."/>
            <person name="Koh C."/>
            <person name="Nixon J."/>
            <person name="Bollina V."/>
            <person name="Clarke W.E."/>
            <person name="Tuteja R."/>
            <person name="Spillane C."/>
            <person name="Robinson S.J."/>
            <person name="Links M.G."/>
            <person name="Clarke C."/>
            <person name="Higgins E.E."/>
            <person name="Huebert T."/>
            <person name="Sharpe A.G."/>
            <person name="Parkin I.A."/>
        </authorList>
    </citation>
    <scope>NUCLEOTIDE SEQUENCE [LARGE SCALE GENOMIC DNA]</scope>
    <source>
        <strain evidence="1">cv. DH55</strain>
    </source>
</reference>
<gene>
    <name evidence="2" type="primary">LOC104781641</name>
</gene>
<dbReference type="Proteomes" id="UP000694864">
    <property type="component" value="Chromosome 4"/>
</dbReference>
<dbReference type="RefSeq" id="XP_019099731.1">
    <property type="nucleotide sequence ID" value="XM_019244186.1"/>
</dbReference>
<proteinExistence type="predicted"/>
<name>A0ABM1RL43_CAMSA</name>
<protein>
    <submittedName>
        <fullName evidence="2">Uncharacterized protein LOC104781641</fullName>
    </submittedName>
</protein>
<organism evidence="1 2">
    <name type="scientific">Camelina sativa</name>
    <name type="common">False flax</name>
    <name type="synonym">Myagrum sativum</name>
    <dbReference type="NCBI Taxonomy" id="90675"/>
    <lineage>
        <taxon>Eukaryota</taxon>
        <taxon>Viridiplantae</taxon>
        <taxon>Streptophyta</taxon>
        <taxon>Embryophyta</taxon>
        <taxon>Tracheophyta</taxon>
        <taxon>Spermatophyta</taxon>
        <taxon>Magnoliopsida</taxon>
        <taxon>eudicotyledons</taxon>
        <taxon>Gunneridae</taxon>
        <taxon>Pentapetalae</taxon>
        <taxon>rosids</taxon>
        <taxon>malvids</taxon>
        <taxon>Brassicales</taxon>
        <taxon>Brassicaceae</taxon>
        <taxon>Camelineae</taxon>
        <taxon>Camelina</taxon>
    </lineage>
</organism>
<evidence type="ECO:0000313" key="2">
    <source>
        <dbReference type="RefSeq" id="XP_019099731.1"/>
    </source>
</evidence>
<accession>A0ABM1RL43</accession>
<dbReference type="GeneID" id="104781641"/>
<keyword evidence="1" id="KW-1185">Reference proteome</keyword>